<feature type="transmembrane region" description="Helical" evidence="7">
    <location>
        <begin position="53"/>
        <end position="80"/>
    </location>
</feature>
<proteinExistence type="predicted"/>
<keyword evidence="10" id="KW-1185">Reference proteome</keyword>
<evidence type="ECO:0000256" key="6">
    <source>
        <dbReference type="ARBA" id="ARBA00023136"/>
    </source>
</evidence>
<name>A0ABY7WQR9_9LACO</name>
<evidence type="ECO:0000259" key="8">
    <source>
        <dbReference type="Pfam" id="PF00884"/>
    </source>
</evidence>
<feature type="transmembrane region" description="Helical" evidence="7">
    <location>
        <begin position="278"/>
        <end position="295"/>
    </location>
</feature>
<dbReference type="SUPFAM" id="SSF53649">
    <property type="entry name" value="Alkaline phosphatase-like"/>
    <property type="match status" value="1"/>
</dbReference>
<feature type="transmembrane region" description="Helical" evidence="7">
    <location>
        <begin position="12"/>
        <end position="33"/>
    </location>
</feature>
<feature type="transmembrane region" description="Helical" evidence="7">
    <location>
        <begin position="494"/>
        <end position="518"/>
    </location>
</feature>
<evidence type="ECO:0000256" key="7">
    <source>
        <dbReference type="SAM" id="Phobius"/>
    </source>
</evidence>
<feature type="transmembrane region" description="Helical" evidence="7">
    <location>
        <begin position="92"/>
        <end position="110"/>
    </location>
</feature>
<feature type="transmembrane region" description="Helical" evidence="7">
    <location>
        <begin position="238"/>
        <end position="258"/>
    </location>
</feature>
<dbReference type="InterPro" id="IPR050448">
    <property type="entry name" value="OpgB/LTA_synthase_biosynth"/>
</dbReference>
<reference evidence="9 10" key="1">
    <citation type="submission" date="2023-02" db="EMBL/GenBank/DDBJ databases">
        <title>Genome sequence of Lacticaseibacillus sp. KACC 23028.</title>
        <authorList>
            <person name="Kim S."/>
            <person name="Heo J."/>
            <person name="Kwon S.-W."/>
        </authorList>
    </citation>
    <scope>NUCLEOTIDE SEQUENCE [LARGE SCALE GENOMIC DNA]</scope>
    <source>
        <strain evidence="9 10">KACC 23028</strain>
    </source>
</reference>
<evidence type="ECO:0000313" key="9">
    <source>
        <dbReference type="EMBL" id="WDF82456.1"/>
    </source>
</evidence>
<feature type="transmembrane region" description="Helical" evidence="7">
    <location>
        <begin position="450"/>
        <end position="474"/>
    </location>
</feature>
<comment type="subcellular location">
    <subcellularLocation>
        <location evidence="1">Cell membrane</location>
        <topology evidence="1">Multi-pass membrane protein</topology>
    </subcellularLocation>
</comment>
<dbReference type="CDD" id="cd16015">
    <property type="entry name" value="LTA_synthase"/>
    <property type="match status" value="1"/>
</dbReference>
<keyword evidence="4 7" id="KW-0812">Transmembrane</keyword>
<dbReference type="PANTHER" id="PTHR47371">
    <property type="entry name" value="LIPOTEICHOIC ACID SYNTHASE"/>
    <property type="match status" value="1"/>
</dbReference>
<feature type="transmembrane region" description="Helical" evidence="7">
    <location>
        <begin position="208"/>
        <end position="232"/>
    </location>
</feature>
<evidence type="ECO:0000256" key="4">
    <source>
        <dbReference type="ARBA" id="ARBA00022692"/>
    </source>
</evidence>
<evidence type="ECO:0000256" key="3">
    <source>
        <dbReference type="ARBA" id="ARBA00022475"/>
    </source>
</evidence>
<evidence type="ECO:0000256" key="2">
    <source>
        <dbReference type="ARBA" id="ARBA00004936"/>
    </source>
</evidence>
<dbReference type="InterPro" id="IPR000917">
    <property type="entry name" value="Sulfatase_N"/>
</dbReference>
<dbReference type="Gene3D" id="3.40.720.10">
    <property type="entry name" value="Alkaline Phosphatase, subunit A"/>
    <property type="match status" value="1"/>
</dbReference>
<keyword evidence="6 7" id="KW-0472">Membrane</keyword>
<evidence type="ECO:0000313" key="10">
    <source>
        <dbReference type="Proteomes" id="UP001220377"/>
    </source>
</evidence>
<evidence type="ECO:0000256" key="5">
    <source>
        <dbReference type="ARBA" id="ARBA00022989"/>
    </source>
</evidence>
<gene>
    <name evidence="9" type="ORF">PQ472_11265</name>
</gene>
<feature type="transmembrane region" description="Helical" evidence="7">
    <location>
        <begin position="420"/>
        <end position="443"/>
    </location>
</feature>
<dbReference type="Proteomes" id="UP001220377">
    <property type="component" value="Chromosome"/>
</dbReference>
<comment type="pathway">
    <text evidence="2">Cell wall biogenesis; lipoteichoic acid biosynthesis.</text>
</comment>
<keyword evidence="3" id="KW-1003">Cell membrane</keyword>
<feature type="transmembrane region" description="Helical" evidence="7">
    <location>
        <begin position="530"/>
        <end position="550"/>
    </location>
</feature>
<evidence type="ECO:0000256" key="1">
    <source>
        <dbReference type="ARBA" id="ARBA00004651"/>
    </source>
</evidence>
<accession>A0ABY7WQR9</accession>
<keyword evidence="5 7" id="KW-1133">Transmembrane helix</keyword>
<dbReference type="RefSeq" id="WP_274259926.1">
    <property type="nucleotide sequence ID" value="NZ_CP117884.1"/>
</dbReference>
<feature type="domain" description="Sulfatase N-terminal" evidence="8">
    <location>
        <begin position="632"/>
        <end position="910"/>
    </location>
</feature>
<organism evidence="9 10">
    <name type="scientific">Lacticaseibacillus pabuli</name>
    <dbReference type="NCBI Taxonomy" id="3025672"/>
    <lineage>
        <taxon>Bacteria</taxon>
        <taxon>Bacillati</taxon>
        <taxon>Bacillota</taxon>
        <taxon>Bacilli</taxon>
        <taxon>Lactobacillales</taxon>
        <taxon>Lactobacillaceae</taxon>
        <taxon>Lacticaseibacillus</taxon>
    </lineage>
</organism>
<feature type="transmembrane region" description="Helical" evidence="7">
    <location>
        <begin position="315"/>
        <end position="340"/>
    </location>
</feature>
<dbReference type="EMBL" id="CP117884">
    <property type="protein sequence ID" value="WDF82456.1"/>
    <property type="molecule type" value="Genomic_DNA"/>
</dbReference>
<dbReference type="Pfam" id="PF00884">
    <property type="entry name" value="Sulfatase"/>
    <property type="match status" value="1"/>
</dbReference>
<sequence>MKHVSNTGDRRPRLTLVIIFGIILLGAVLTYFISYGQNGVLAYTLNSTKPTKLWVVGNVLKYSMSLAADAGLIWVGAYFARRRVSMTTTIRFWMTAIISGALLVALQLALGKFNGPAAIYDQLLPVLRNAQPFITGAVLFTVLAPWLQKWLAKREWRLFGLVMLCLPLVFNRDIFILGNGGSTFGVVVLGCLGLVAGNPDVKIRWQALGLYLIGCLTIPAMGFGTTASALAILNSARFVGMLSPLTFLPAMVVVQFLIKWSLGLAAKSGTWPDRITQVTVYAIWLGALMSAGSTWRDLMAGYVEDLHRFFDQFSYLWLPLVVVTIGIVVLGVAVASLALARHTKLWQRIPEHLDVNFVVAWQRFAAQPKAAFRVLWRDYQRPIITACALFIAQWLGALAMNESWQTVENIYNPHLSVLGFTSLSLIANMLIGALILLLIHWILLALTDRYWLSLIITLALQSFIVIASRVKIFYRDEPIVPSDVAELNAGAQLLKMIPVALIVAVLVALVALIVLIIYVERHAKPTHQSFINRVAKLLIALVAGAGLFTMNHHYSYWRNLTDSANIVMANNNQLRFAQWNGPIMQFFSNLDVHAMAQPAGYSKAAIKRIVTKYQQEANVANQTRTNLAQKTTVIFNLSESFADPTRIPGVKISQDPMPHIRHLMKTNTSGSLMSFGYGGGTADMEYMSLTGLSTGNFDSTLNTPYTQLVPRLKKNPNVSNDFNYATAVHPYTGSFYNRPQVYQRFGFNKFVYLGSKYKIIDKHYLGSSPYLSDNTAYANAMRQVNARRGGQFMNLITIQNHMPFNGWYPNGVTAKTTGATLSARKQQIETYARGVHYTDEAAEAFRKQIDKLNKPVIWVFYGDHLPGIYPGITDNVLLHRTDYFVYANKYAREHGALDKQHGGVIGTNDLIALAFKQGNLKLNAYNALLTAVNEKLPAIWTKVSNSSTSSTTGIRFVKDDNMTELYPQLTASQKQLMHDYQLIQYDITAGKQYSVKDGMNQQVK</sequence>
<dbReference type="InterPro" id="IPR017850">
    <property type="entry name" value="Alkaline_phosphatase_core_sf"/>
</dbReference>
<protein>
    <submittedName>
        <fullName evidence="9">LTA synthase family protein</fullName>
    </submittedName>
</protein>
<feature type="transmembrane region" description="Helical" evidence="7">
    <location>
        <begin position="383"/>
        <end position="400"/>
    </location>
</feature>
<dbReference type="PANTHER" id="PTHR47371:SF3">
    <property type="entry name" value="PHOSPHOGLYCEROL TRANSFERASE I"/>
    <property type="match status" value="1"/>
</dbReference>
<feature type="transmembrane region" description="Helical" evidence="7">
    <location>
        <begin position="176"/>
        <end position="196"/>
    </location>
</feature>